<protein>
    <submittedName>
        <fullName evidence="1">Uncharacterized protein</fullName>
    </submittedName>
</protein>
<gene>
    <name evidence="1" type="ORF">MNB_SV-12-337</name>
</gene>
<name>A0A1W1BIR5_9ZZZZ</name>
<reference evidence="1" key="1">
    <citation type="submission" date="2016-10" db="EMBL/GenBank/DDBJ databases">
        <authorList>
            <person name="de Groot N.N."/>
        </authorList>
    </citation>
    <scope>NUCLEOTIDE SEQUENCE</scope>
</reference>
<dbReference type="EMBL" id="FPHE01000041">
    <property type="protein sequence ID" value="SFV53351.1"/>
    <property type="molecule type" value="Genomic_DNA"/>
</dbReference>
<dbReference type="AlphaFoldDB" id="A0A1W1BIR5"/>
<organism evidence="1">
    <name type="scientific">hydrothermal vent metagenome</name>
    <dbReference type="NCBI Taxonomy" id="652676"/>
    <lineage>
        <taxon>unclassified sequences</taxon>
        <taxon>metagenomes</taxon>
        <taxon>ecological metagenomes</taxon>
    </lineage>
</organism>
<proteinExistence type="predicted"/>
<accession>A0A1W1BIR5</accession>
<evidence type="ECO:0000313" key="1">
    <source>
        <dbReference type="EMBL" id="SFV53351.1"/>
    </source>
</evidence>
<sequence length="122" mass="13926">MIYNAEAQRTGKAQFTNSKTFFNADNSEGAKNRRINLIQEPISQGYFLVNKFMDGEFKAKVKKQLLAYNPMKTNNDDNIIDTIGMSYKLSSVVARSTVERVKKERVSRKVGIKKSKRGWKLG</sequence>